<feature type="domain" description="EF-hand" evidence="5">
    <location>
        <begin position="46"/>
        <end position="81"/>
    </location>
</feature>
<proteinExistence type="predicted"/>
<dbReference type="AlphaFoldDB" id="A0A9W7I6D8"/>
<keyword evidence="2" id="KW-0677">Repeat</keyword>
<sequence>MGFGSIFNRKKKQNPMSNTPGPDSMASPPVPFDHSSSLESPIQTRTQLQELEQVFNKLDVNGDGKISSSELCSIMGSLGHSKEELQMMIDDDDGFMNFKQFVELNMKGVESEEVLESLREAFSVYDRDGNGWIPAEELQAVLRSLGDECVVISSNNTLKSNAQDKFH</sequence>
<keyword evidence="1" id="KW-0479">Metal-binding</keyword>
<protein>
    <recommendedName>
        <fullName evidence="5">EF-hand domain-containing protein</fullName>
    </recommendedName>
</protein>
<dbReference type="Gene3D" id="1.10.238.10">
    <property type="entry name" value="EF-hand"/>
    <property type="match status" value="2"/>
</dbReference>
<dbReference type="SMART" id="SM00054">
    <property type="entry name" value="EFh"/>
    <property type="match status" value="2"/>
</dbReference>
<feature type="domain" description="EF-hand" evidence="5">
    <location>
        <begin position="113"/>
        <end position="148"/>
    </location>
</feature>
<organism evidence="6 7">
    <name type="scientific">Hibiscus trionum</name>
    <name type="common">Flower of an hour</name>
    <dbReference type="NCBI Taxonomy" id="183268"/>
    <lineage>
        <taxon>Eukaryota</taxon>
        <taxon>Viridiplantae</taxon>
        <taxon>Streptophyta</taxon>
        <taxon>Embryophyta</taxon>
        <taxon>Tracheophyta</taxon>
        <taxon>Spermatophyta</taxon>
        <taxon>Magnoliopsida</taxon>
        <taxon>eudicotyledons</taxon>
        <taxon>Gunneridae</taxon>
        <taxon>Pentapetalae</taxon>
        <taxon>rosids</taxon>
        <taxon>malvids</taxon>
        <taxon>Malvales</taxon>
        <taxon>Malvaceae</taxon>
        <taxon>Malvoideae</taxon>
        <taxon>Hibiscus</taxon>
    </lineage>
</organism>
<name>A0A9W7I6D8_HIBTR</name>
<evidence type="ECO:0000259" key="5">
    <source>
        <dbReference type="PROSITE" id="PS50222"/>
    </source>
</evidence>
<gene>
    <name evidence="6" type="ORF">HRI_002691200</name>
</gene>
<dbReference type="PANTHER" id="PTHR10891">
    <property type="entry name" value="EF-HAND CALCIUM-BINDING DOMAIN CONTAINING PROTEIN"/>
    <property type="match status" value="1"/>
</dbReference>
<reference evidence="6" key="1">
    <citation type="submission" date="2023-05" db="EMBL/GenBank/DDBJ databases">
        <title>Genome and transcriptome analyses reveal genes involved in the formation of fine ridges on petal epidermal cells in Hibiscus trionum.</title>
        <authorList>
            <person name="Koshimizu S."/>
            <person name="Masuda S."/>
            <person name="Ishii T."/>
            <person name="Shirasu K."/>
            <person name="Hoshino A."/>
            <person name="Arita M."/>
        </authorList>
    </citation>
    <scope>NUCLEOTIDE SEQUENCE</scope>
    <source>
        <strain evidence="6">Hamamatsu line</strain>
    </source>
</reference>
<comment type="caution">
    <text evidence="6">The sequence shown here is derived from an EMBL/GenBank/DDBJ whole genome shotgun (WGS) entry which is preliminary data.</text>
</comment>
<evidence type="ECO:0000256" key="2">
    <source>
        <dbReference type="ARBA" id="ARBA00022737"/>
    </source>
</evidence>
<evidence type="ECO:0000256" key="3">
    <source>
        <dbReference type="ARBA" id="ARBA00022837"/>
    </source>
</evidence>
<dbReference type="InterPro" id="IPR002048">
    <property type="entry name" value="EF_hand_dom"/>
</dbReference>
<evidence type="ECO:0000313" key="6">
    <source>
        <dbReference type="EMBL" id="GMI90219.1"/>
    </source>
</evidence>
<dbReference type="Pfam" id="PF00036">
    <property type="entry name" value="EF-hand_1"/>
    <property type="match status" value="1"/>
</dbReference>
<dbReference type="OrthoDB" id="26525at2759"/>
<dbReference type="PROSITE" id="PS00018">
    <property type="entry name" value="EF_HAND_1"/>
    <property type="match status" value="1"/>
</dbReference>
<dbReference type="InterPro" id="IPR018247">
    <property type="entry name" value="EF_Hand_1_Ca_BS"/>
</dbReference>
<dbReference type="InterPro" id="IPR011992">
    <property type="entry name" value="EF-hand-dom_pair"/>
</dbReference>
<dbReference type="Proteomes" id="UP001165190">
    <property type="component" value="Unassembled WGS sequence"/>
</dbReference>
<dbReference type="InterPro" id="IPR039647">
    <property type="entry name" value="EF_hand_pair_protein_CML-like"/>
</dbReference>
<dbReference type="EMBL" id="BSYR01000024">
    <property type="protein sequence ID" value="GMI90219.1"/>
    <property type="molecule type" value="Genomic_DNA"/>
</dbReference>
<evidence type="ECO:0000256" key="4">
    <source>
        <dbReference type="SAM" id="MobiDB-lite"/>
    </source>
</evidence>
<accession>A0A9W7I6D8</accession>
<evidence type="ECO:0000313" key="7">
    <source>
        <dbReference type="Proteomes" id="UP001165190"/>
    </source>
</evidence>
<dbReference type="GO" id="GO:0005509">
    <property type="term" value="F:calcium ion binding"/>
    <property type="evidence" value="ECO:0007669"/>
    <property type="project" value="InterPro"/>
</dbReference>
<dbReference type="PROSITE" id="PS50222">
    <property type="entry name" value="EF_HAND_2"/>
    <property type="match status" value="2"/>
</dbReference>
<evidence type="ECO:0000256" key="1">
    <source>
        <dbReference type="ARBA" id="ARBA00022723"/>
    </source>
</evidence>
<feature type="region of interest" description="Disordered" evidence="4">
    <location>
        <begin position="1"/>
        <end position="40"/>
    </location>
</feature>
<dbReference type="Pfam" id="PF13405">
    <property type="entry name" value="EF-hand_6"/>
    <property type="match status" value="1"/>
</dbReference>
<dbReference type="SUPFAM" id="SSF47473">
    <property type="entry name" value="EF-hand"/>
    <property type="match status" value="1"/>
</dbReference>
<dbReference type="FunFam" id="1.10.238.10:FF:000001">
    <property type="entry name" value="Calmodulin 1"/>
    <property type="match status" value="1"/>
</dbReference>
<keyword evidence="7" id="KW-1185">Reference proteome</keyword>
<keyword evidence="3" id="KW-0106">Calcium</keyword>